<dbReference type="AlphaFoldDB" id="V4GUM9"/>
<sequence>MLPWGHLALGYLLYHLLLRLGDPERGPADAPTLALAVGTQFPDLVDKPGAWTLGVVPSGRSVGHSVFVLVPLVALLWTVASPARRGVVAAFAVGVGSHLVGDSWGSLLAGDVGDLTFVLWPVYPVEPEHGRSFVEFFLNLSLTPVLAVGVALSALTLVVWYRDGCPGVGLLVSWARAGATAVAGR</sequence>
<name>V4GUM9_9EURY</name>
<comment type="caution">
    <text evidence="2">The sequence shown here is derived from an EMBL/GenBank/DDBJ whole genome shotgun (WGS) entry which is preliminary data.</text>
</comment>
<evidence type="ECO:0000313" key="3">
    <source>
        <dbReference type="Proteomes" id="UP000017840"/>
    </source>
</evidence>
<keyword evidence="1" id="KW-0812">Transmembrane</keyword>
<feature type="transmembrane region" description="Helical" evidence="1">
    <location>
        <begin position="60"/>
        <end position="80"/>
    </location>
</feature>
<dbReference type="Proteomes" id="UP000017840">
    <property type="component" value="Unassembled WGS sequence"/>
</dbReference>
<organism evidence="2 3">
    <name type="scientific">Candidatus Halobonum tyrrellensis G22</name>
    <dbReference type="NCBI Taxonomy" id="1324957"/>
    <lineage>
        <taxon>Archaea</taxon>
        <taxon>Methanobacteriati</taxon>
        <taxon>Methanobacteriota</taxon>
        <taxon>Stenosarchaea group</taxon>
        <taxon>Halobacteria</taxon>
        <taxon>Halobacteriales</taxon>
        <taxon>Haloferacaceae</taxon>
        <taxon>Candidatus Halobonum</taxon>
    </lineage>
</organism>
<dbReference type="EMBL" id="ASGZ01000023">
    <property type="protein sequence ID" value="ESP88816.1"/>
    <property type="molecule type" value="Genomic_DNA"/>
</dbReference>
<evidence type="ECO:0000313" key="2">
    <source>
        <dbReference type="EMBL" id="ESP88816.1"/>
    </source>
</evidence>
<keyword evidence="1" id="KW-1133">Transmembrane helix</keyword>
<protein>
    <submittedName>
        <fullName evidence="2">Putative membrane-bound metal-dependent hydrolase</fullName>
    </submittedName>
</protein>
<dbReference type="InterPro" id="IPR007404">
    <property type="entry name" value="YdjM-like"/>
</dbReference>
<keyword evidence="1" id="KW-0472">Membrane</keyword>
<dbReference type="Pfam" id="PF04307">
    <property type="entry name" value="YdjM"/>
    <property type="match status" value="1"/>
</dbReference>
<accession>V4GUM9</accession>
<dbReference type="RefSeq" id="WP_023393979.1">
    <property type="nucleotide sequence ID" value="NZ_ASGZ01000023.1"/>
</dbReference>
<feature type="transmembrane region" description="Helical" evidence="1">
    <location>
        <begin position="87"/>
        <end position="109"/>
    </location>
</feature>
<reference evidence="2 3" key="1">
    <citation type="journal article" date="2013" name="Genome Announc.">
        <title>Draft Genome Sequence of 'Candidatus Halobonum tyrrellensis' Strain G22, Isolated from the Hypersaline Waters of Lake Tyrrell, Australia.</title>
        <authorList>
            <person name="Ugalde J.A."/>
            <person name="Narasingarao P."/>
            <person name="Kuo S."/>
            <person name="Podell S."/>
            <person name="Allen E.E."/>
        </authorList>
    </citation>
    <scope>NUCLEOTIDE SEQUENCE [LARGE SCALE GENOMIC DNA]</scope>
    <source>
        <strain evidence="2 3">G22</strain>
    </source>
</reference>
<gene>
    <name evidence="2" type="ORF">K933_06962</name>
</gene>
<evidence type="ECO:0000256" key="1">
    <source>
        <dbReference type="SAM" id="Phobius"/>
    </source>
</evidence>
<dbReference type="eggNOG" id="arCOG03392">
    <property type="taxonomic scope" value="Archaea"/>
</dbReference>
<dbReference type="OrthoDB" id="200338at2157"/>
<dbReference type="GO" id="GO:0016787">
    <property type="term" value="F:hydrolase activity"/>
    <property type="evidence" value="ECO:0007669"/>
    <property type="project" value="UniProtKB-KW"/>
</dbReference>
<dbReference type="PATRIC" id="fig|1324957.4.peg.1407"/>
<feature type="transmembrane region" description="Helical" evidence="1">
    <location>
        <begin position="136"/>
        <end position="161"/>
    </location>
</feature>
<keyword evidence="2" id="KW-0378">Hydrolase</keyword>
<keyword evidence="3" id="KW-1185">Reference proteome</keyword>
<proteinExistence type="predicted"/>